<dbReference type="EMBL" id="KI911156">
    <property type="protein sequence ID" value="ETR99565.1"/>
    <property type="molecule type" value="Genomic_DNA"/>
</dbReference>
<keyword evidence="1" id="KW-0472">Membrane</keyword>
<reference evidence="3" key="1">
    <citation type="journal article" date="2013" name="Ind. Biotechnol.">
        <title>Comparative genomics analysis of Trichoderma reesei strains.</title>
        <authorList>
            <person name="Koike H."/>
            <person name="Aerts A."/>
            <person name="LaButti K."/>
            <person name="Grigoriev I.V."/>
            <person name="Baker S.E."/>
        </authorList>
    </citation>
    <scope>NUCLEOTIDE SEQUENCE [LARGE SCALE GENOMIC DNA]</scope>
    <source>
        <strain evidence="3">ATCC 56765 / BCRC 32924 / NRRL 11460 / Rut C-30</strain>
    </source>
</reference>
<accession>A0A024S4Z1</accession>
<dbReference type="KEGG" id="trr:M419DRAFT_37625"/>
<sequence length="137" mass="15458">MAIKRQEHAYSSLKGTDSAVQARDHRRILNARGPRGACRWSEWMAIRGRRGLWRCSEDAWRFDGGAHIDFLCERERDAILFIRSSPTSRSLSMSLIIIILIIILHVCKPLTQDSVEVILESQCPLGSSLTAPGQLMP</sequence>
<protein>
    <submittedName>
        <fullName evidence="2">Uncharacterized protein</fullName>
    </submittedName>
</protein>
<dbReference type="HOGENOM" id="CLU_1866557_0_0_1"/>
<evidence type="ECO:0000313" key="3">
    <source>
        <dbReference type="Proteomes" id="UP000024376"/>
    </source>
</evidence>
<feature type="transmembrane region" description="Helical" evidence="1">
    <location>
        <begin position="90"/>
        <end position="106"/>
    </location>
</feature>
<keyword evidence="1" id="KW-0812">Transmembrane</keyword>
<name>A0A024S4Z1_HYPJR</name>
<evidence type="ECO:0000256" key="1">
    <source>
        <dbReference type="SAM" id="Phobius"/>
    </source>
</evidence>
<dbReference type="Proteomes" id="UP000024376">
    <property type="component" value="Unassembled WGS sequence"/>
</dbReference>
<organism evidence="2 3">
    <name type="scientific">Hypocrea jecorina (strain ATCC 56765 / BCRC 32924 / NRRL 11460 / Rut C-30)</name>
    <name type="common">Trichoderma reesei</name>
    <dbReference type="NCBI Taxonomy" id="1344414"/>
    <lineage>
        <taxon>Eukaryota</taxon>
        <taxon>Fungi</taxon>
        <taxon>Dikarya</taxon>
        <taxon>Ascomycota</taxon>
        <taxon>Pezizomycotina</taxon>
        <taxon>Sordariomycetes</taxon>
        <taxon>Hypocreomycetidae</taxon>
        <taxon>Hypocreales</taxon>
        <taxon>Hypocreaceae</taxon>
        <taxon>Trichoderma</taxon>
    </lineage>
</organism>
<dbReference type="AlphaFoldDB" id="A0A024S4Z1"/>
<proteinExistence type="predicted"/>
<gene>
    <name evidence="2" type="ORF">M419DRAFT_37625</name>
</gene>
<keyword evidence="1" id="KW-1133">Transmembrane helix</keyword>
<evidence type="ECO:0000313" key="2">
    <source>
        <dbReference type="EMBL" id="ETR99565.1"/>
    </source>
</evidence>